<organism evidence="3 4">
    <name type="scientific">Musa balbisiana</name>
    <name type="common">Banana</name>
    <dbReference type="NCBI Taxonomy" id="52838"/>
    <lineage>
        <taxon>Eukaryota</taxon>
        <taxon>Viridiplantae</taxon>
        <taxon>Streptophyta</taxon>
        <taxon>Embryophyta</taxon>
        <taxon>Tracheophyta</taxon>
        <taxon>Spermatophyta</taxon>
        <taxon>Magnoliopsida</taxon>
        <taxon>Liliopsida</taxon>
        <taxon>Zingiberales</taxon>
        <taxon>Musaceae</taxon>
        <taxon>Musa</taxon>
    </lineage>
</organism>
<feature type="transmembrane region" description="Helical" evidence="2">
    <location>
        <begin position="912"/>
        <end position="935"/>
    </location>
</feature>
<dbReference type="EMBL" id="PYDT01000008">
    <property type="protein sequence ID" value="THU53315.1"/>
    <property type="molecule type" value="Genomic_DNA"/>
</dbReference>
<keyword evidence="4" id="KW-1185">Reference proteome</keyword>
<evidence type="ECO:0000256" key="2">
    <source>
        <dbReference type="SAM" id="Phobius"/>
    </source>
</evidence>
<dbReference type="GO" id="GO:0030003">
    <property type="term" value="P:intracellular monoatomic cation homeostasis"/>
    <property type="evidence" value="ECO:0007669"/>
    <property type="project" value="TreeGrafter"/>
</dbReference>
<evidence type="ECO:0000256" key="1">
    <source>
        <dbReference type="SAM" id="MobiDB-lite"/>
    </source>
</evidence>
<dbReference type="AlphaFoldDB" id="A0A4S8IWV3"/>
<keyword evidence="2" id="KW-1133">Transmembrane helix</keyword>
<reference evidence="3 4" key="1">
    <citation type="journal article" date="2019" name="Nat. Plants">
        <title>Genome sequencing of Musa balbisiana reveals subgenome evolution and function divergence in polyploid bananas.</title>
        <authorList>
            <person name="Yao X."/>
        </authorList>
    </citation>
    <scope>NUCLEOTIDE SEQUENCE [LARGE SCALE GENOMIC DNA]</scope>
    <source>
        <strain evidence="4">cv. DH-PKW</strain>
        <tissue evidence="3">Leaves</tissue>
    </source>
</reference>
<dbReference type="Proteomes" id="UP000317650">
    <property type="component" value="Chromosome 10"/>
</dbReference>
<dbReference type="GO" id="GO:0005743">
    <property type="term" value="C:mitochondrial inner membrane"/>
    <property type="evidence" value="ECO:0007669"/>
    <property type="project" value="InterPro"/>
</dbReference>
<dbReference type="PANTHER" id="PTHR14009:SF9">
    <property type="entry name" value="LETM1-LIKE PROTEIN"/>
    <property type="match status" value="1"/>
</dbReference>
<accession>A0A4S8IWV3</accession>
<feature type="region of interest" description="Disordered" evidence="1">
    <location>
        <begin position="812"/>
        <end position="838"/>
    </location>
</feature>
<dbReference type="STRING" id="52838.A0A4S8IWV3"/>
<protein>
    <submittedName>
        <fullName evidence="3">Uncharacterized protein</fullName>
    </submittedName>
</protein>
<dbReference type="InterPro" id="IPR044202">
    <property type="entry name" value="LETM1/MDM38-like"/>
</dbReference>
<keyword evidence="2" id="KW-0472">Membrane</keyword>
<evidence type="ECO:0000313" key="3">
    <source>
        <dbReference type="EMBL" id="THU53315.1"/>
    </source>
</evidence>
<evidence type="ECO:0000313" key="4">
    <source>
        <dbReference type="Proteomes" id="UP000317650"/>
    </source>
</evidence>
<comment type="caution">
    <text evidence="3">The sequence shown here is derived from an EMBL/GenBank/DDBJ whole genome shotgun (WGS) entry which is preliminary data.</text>
</comment>
<name>A0A4S8IWV3_MUSBA</name>
<feature type="region of interest" description="Disordered" evidence="1">
    <location>
        <begin position="1"/>
        <end position="23"/>
    </location>
</feature>
<dbReference type="PANTHER" id="PTHR14009">
    <property type="entry name" value="LEUCINE ZIPPER-EF-HAND CONTAINING TRANSMEMBRANE PROTEIN"/>
    <property type="match status" value="1"/>
</dbReference>
<proteinExistence type="predicted"/>
<keyword evidence="2" id="KW-0812">Transmembrane</keyword>
<sequence length="986" mass="112026">MAMAAPHVAARCSRRGDESPITRSSYSSNGNFLCQGMADRNQHIFYCRFSKKRFLRHVRSEYGKANPTCGWLEIKKIHSPIYQARRMTQRIALASTDDSVVVNGTPQATSNSEVEEMRIKLDEYLQGDDLSSGLVQSIHDASRAVELAIQEHSSLSKSSWFSKAWLGVDKNAWIKRLSYQAAVHSFLQAVIEISSRGDGRDRDVNVSVQRSFLRLCAPLESTVQDQLSSKHTATYEWFWNHQHPVVVATFINLFERDIRFNSATKLHQKGESSDSGIASDLSLIMLALSCLAAVRKLGTAKVSCSQFSSMVPDITGRFMEMLLDFLPIKKAYSSMKDIGLCREFLVHFGPRAATGEFDNDHKAEERAFWVNLVQKQLRLAIDREKIWSRLTTCESIEVLEKDLAIFGFFIALGRSTQSFLSSNDINMSNEQIEGIIRYLIGGSVLYYPQLSSISSYQFYVEVVCEELDWLPFYRSSISNVKIDNKDNKEGITKREAISQVLKVCSYWITSFIKYSTWLENPSHIKAARFLSRGHSMVNDCMEQLGVLMNRSKEDIVELQVQHGLETNLLEQSELESFDEYLVYDFLGLKHIDEILYEILSVKSIYYRLQALESVEEALRRLEDLLQELYLSNSNNGKEHLRAACSDLERIRKLKKEAEFLEASFRAKAASLEQGESDDCSLPSASDQGRVKEIGKTSSEGVSIQNPEDEKPRGFWSFLVQSSNRKNEQAFKADQNVSNVNVDNQDLEINEIRRFELLRNELIELEKRVQRSTDESQNEEVSNVNVDNQDLEINEIRRFELLRNELIELEKRVQRSTDESQNEEESEFIDAKDKHSSANKHHLLVPATKKENVIAKSIEKIKETTTDVWQGSQLLAIDVSAAVALLKRAATGDELTEKEKRALRRTLTDLASVIPIGFLMLLPVTAVGHAAILAFIQRYVPALIPSAYAPERLDLLRQLEKVKQMEITDTSNDRVTEVVSSGSSRAE</sequence>
<gene>
    <name evidence="3" type="ORF">C4D60_Mb10t13120</name>
</gene>